<dbReference type="EMBL" id="JAQQAL010000005">
    <property type="protein sequence ID" value="MDC7225347.1"/>
    <property type="molecule type" value="Genomic_DNA"/>
</dbReference>
<evidence type="ECO:0000313" key="4">
    <source>
        <dbReference type="Proteomes" id="UP001221217"/>
    </source>
</evidence>
<protein>
    <submittedName>
        <fullName evidence="3">Alpha/beta fold hydrolase</fullName>
    </submittedName>
</protein>
<accession>A0AAJ1MIC8</accession>
<comment type="caution">
    <text evidence="3">The sequence shown here is derived from an EMBL/GenBank/DDBJ whole genome shotgun (WGS) entry which is preliminary data.</text>
</comment>
<dbReference type="InterPro" id="IPR000073">
    <property type="entry name" value="AB_hydrolase_1"/>
</dbReference>
<dbReference type="SUPFAM" id="SSF53474">
    <property type="entry name" value="alpha/beta-Hydrolases"/>
    <property type="match status" value="1"/>
</dbReference>
<feature type="domain" description="AB hydrolase-1" evidence="2">
    <location>
        <begin position="28"/>
        <end position="240"/>
    </location>
</feature>
<feature type="active site" description="Charge relay system" evidence="1">
    <location>
        <position position="202"/>
    </location>
</feature>
<dbReference type="Pfam" id="PF12697">
    <property type="entry name" value="Abhydrolase_6"/>
    <property type="match status" value="1"/>
</dbReference>
<sequence length="253" mass="28846">MKNYTKVLKTALPLHLEGTNGKAVIIQHGYNGYPAEMYGLAERLNKEGYTVLVPRLPGHATSGADFRKTNWKLWTSHFRNEYMNLNARYDSVSIAAVSMGCLLALMTAAEFEPEKLILLAPALAVKQKIVYSTPLLRWFVPVITRKRAPEPEAGEDRLYMEREYWSHYYSAQLASFTKIMRKARRILNDVDCPVYYMLSETDGTVPLEVGRMLDEGLRRPAAGTHVLKNSPHVFFEGPENEFVLDKVVDWMAE</sequence>
<dbReference type="InterPro" id="IPR051044">
    <property type="entry name" value="MAG_DAG_Lipase"/>
</dbReference>
<dbReference type="Proteomes" id="UP001221217">
    <property type="component" value="Unassembled WGS sequence"/>
</dbReference>
<dbReference type="PANTHER" id="PTHR11614">
    <property type="entry name" value="PHOSPHOLIPASE-RELATED"/>
    <property type="match status" value="1"/>
</dbReference>
<evidence type="ECO:0000256" key="1">
    <source>
        <dbReference type="PIRSR" id="PIRSR017388-1"/>
    </source>
</evidence>
<dbReference type="InterPro" id="IPR012354">
    <property type="entry name" value="Esterase_lipase"/>
</dbReference>
<dbReference type="PIRSF" id="PIRSF017388">
    <property type="entry name" value="Esterase_lipase"/>
    <property type="match status" value="1"/>
</dbReference>
<dbReference type="Gene3D" id="3.40.50.1820">
    <property type="entry name" value="alpha/beta hydrolase"/>
    <property type="match status" value="1"/>
</dbReference>
<dbReference type="GO" id="GO:0052689">
    <property type="term" value="F:carboxylic ester hydrolase activity"/>
    <property type="evidence" value="ECO:0007669"/>
    <property type="project" value="InterPro"/>
</dbReference>
<gene>
    <name evidence="3" type="ORF">PQJ61_01130</name>
</gene>
<feature type="active site" description="Charge relay system" evidence="1">
    <location>
        <position position="232"/>
    </location>
</feature>
<dbReference type="InterPro" id="IPR029058">
    <property type="entry name" value="AB_hydrolase_fold"/>
</dbReference>
<feature type="active site" description="Nucleophile" evidence="1">
    <location>
        <position position="98"/>
    </location>
</feature>
<dbReference type="AlphaFoldDB" id="A0AAJ1MIC8"/>
<evidence type="ECO:0000259" key="2">
    <source>
        <dbReference type="Pfam" id="PF12697"/>
    </source>
</evidence>
<proteinExistence type="predicted"/>
<organism evidence="3 4">
    <name type="scientific">Candidatus Thalassospirochaeta sargassi</name>
    <dbReference type="NCBI Taxonomy" id="3119039"/>
    <lineage>
        <taxon>Bacteria</taxon>
        <taxon>Pseudomonadati</taxon>
        <taxon>Spirochaetota</taxon>
        <taxon>Spirochaetia</taxon>
        <taxon>Spirochaetales</taxon>
        <taxon>Spirochaetaceae</taxon>
        <taxon>Candidatus Thalassospirochaeta</taxon>
    </lineage>
</organism>
<keyword evidence="3" id="KW-0378">Hydrolase</keyword>
<name>A0AAJ1MIC8_9SPIO</name>
<reference evidence="3 4" key="1">
    <citation type="submission" date="2022-12" db="EMBL/GenBank/DDBJ databases">
        <title>Metagenome assembled genome from gulf of manar.</title>
        <authorList>
            <person name="Kohli P."/>
            <person name="Pk S."/>
            <person name="Venkata Ramana C."/>
            <person name="Sasikala C."/>
        </authorList>
    </citation>
    <scope>NUCLEOTIDE SEQUENCE [LARGE SCALE GENOMIC DNA]</scope>
    <source>
        <strain evidence="3">JB008</strain>
    </source>
</reference>
<evidence type="ECO:0000313" key="3">
    <source>
        <dbReference type="EMBL" id="MDC7225347.1"/>
    </source>
</evidence>